<dbReference type="InterPro" id="IPR033904">
    <property type="entry name" value="Trans_IPPS_HH"/>
</dbReference>
<dbReference type="InterPro" id="IPR044843">
    <property type="entry name" value="Trans_IPPS_bact-type"/>
</dbReference>
<dbReference type="Pfam" id="PF00494">
    <property type="entry name" value="SQS_PSY"/>
    <property type="match status" value="1"/>
</dbReference>
<comment type="caution">
    <text evidence="1">The sequence shown here is derived from an EMBL/GenBank/DDBJ whole genome shotgun (WGS) entry which is preliminary data.</text>
</comment>
<dbReference type="SUPFAM" id="SSF48576">
    <property type="entry name" value="Terpenoid synthases"/>
    <property type="match status" value="1"/>
</dbReference>
<dbReference type="PANTHER" id="PTHR31480">
    <property type="entry name" value="BIFUNCTIONAL LYCOPENE CYCLASE/PHYTOENE SYNTHASE"/>
    <property type="match status" value="1"/>
</dbReference>
<evidence type="ECO:0000313" key="2">
    <source>
        <dbReference type="Proteomes" id="UP000316213"/>
    </source>
</evidence>
<keyword evidence="2" id="KW-1185">Reference proteome</keyword>
<dbReference type="InterPro" id="IPR017827">
    <property type="entry name" value="HSQ_synthase_HpnC"/>
</dbReference>
<sequence length="321" mass="36117">MSDHAPPPTTEQVAASSRECRRIARGHYENFLVASVLLPRSMRQPFYHLYAFCRTADDLADESPTPEAALAGIAEFREQIRRVFEGGELKGIFIALAQTVGRFDLPRKPFDDLLDAFVDDQSIHRYRDETELLNYCRRSANPVGRLVLALAAVESADCVDENNLRLSDQVCTGLQLANFWQDVARDYRIGRIYLPQTVMQRHGFDETALQSTLQHQRPTPTAVRAAIAEQCVIARNKFDSGRPLIGRVPSWLAADIELFIRGGLATLDAIERIDYDVLRKRVRVGKLRQAWLVGRVLIRKPFLPGRSTSASQLPQTMGGDV</sequence>
<proteinExistence type="predicted"/>
<dbReference type="SFLD" id="SFLDG01212">
    <property type="entry name" value="Phytoene_synthase_like"/>
    <property type="match status" value="1"/>
</dbReference>
<dbReference type="GO" id="GO:0016114">
    <property type="term" value="P:terpenoid biosynthetic process"/>
    <property type="evidence" value="ECO:0007669"/>
    <property type="project" value="UniProtKB-ARBA"/>
</dbReference>
<dbReference type="InterPro" id="IPR008949">
    <property type="entry name" value="Isoprenoid_synthase_dom_sf"/>
</dbReference>
<dbReference type="NCBIfam" id="TIGR03464">
    <property type="entry name" value="HpnC"/>
    <property type="match status" value="1"/>
</dbReference>
<evidence type="ECO:0000313" key="1">
    <source>
        <dbReference type="EMBL" id="TWU01624.1"/>
    </source>
</evidence>
<reference evidence="1 2" key="1">
    <citation type="submission" date="2019-02" db="EMBL/GenBank/DDBJ databases">
        <title>Deep-cultivation of Planctomycetes and their phenomic and genomic characterization uncovers novel biology.</title>
        <authorList>
            <person name="Wiegand S."/>
            <person name="Jogler M."/>
            <person name="Boedeker C."/>
            <person name="Pinto D."/>
            <person name="Vollmers J."/>
            <person name="Rivas-Marin E."/>
            <person name="Kohn T."/>
            <person name="Peeters S.H."/>
            <person name="Heuer A."/>
            <person name="Rast P."/>
            <person name="Oberbeckmann S."/>
            <person name="Bunk B."/>
            <person name="Jeske O."/>
            <person name="Meyerdierks A."/>
            <person name="Storesund J.E."/>
            <person name="Kallscheuer N."/>
            <person name="Luecker S."/>
            <person name="Lage O.M."/>
            <person name="Pohl T."/>
            <person name="Merkel B.J."/>
            <person name="Hornburger P."/>
            <person name="Mueller R.-W."/>
            <person name="Bruemmer F."/>
            <person name="Labrenz M."/>
            <person name="Spormann A.M."/>
            <person name="Op Den Camp H."/>
            <person name="Overmann J."/>
            <person name="Amann R."/>
            <person name="Jetten M.S.M."/>
            <person name="Mascher T."/>
            <person name="Medema M.H."/>
            <person name="Devos D.P."/>
            <person name="Kaster A.-K."/>
            <person name="Ovreas L."/>
            <person name="Rohde M."/>
            <person name="Galperin M.Y."/>
            <person name="Jogler C."/>
        </authorList>
    </citation>
    <scope>NUCLEOTIDE SEQUENCE [LARGE SCALE GENOMIC DNA]</scope>
    <source>
        <strain evidence="1 2">Pla100</strain>
    </source>
</reference>
<dbReference type="GO" id="GO:0051996">
    <property type="term" value="F:squalene synthase [NAD(P)H] activity"/>
    <property type="evidence" value="ECO:0007669"/>
    <property type="project" value="InterPro"/>
</dbReference>
<dbReference type="AlphaFoldDB" id="A0A5C6AU01"/>
<dbReference type="Gene3D" id="1.10.600.10">
    <property type="entry name" value="Farnesyl Diphosphate Synthase"/>
    <property type="match status" value="1"/>
</dbReference>
<dbReference type="GO" id="GO:0004311">
    <property type="term" value="F:geranylgeranyl diphosphate synthase activity"/>
    <property type="evidence" value="ECO:0007669"/>
    <property type="project" value="InterPro"/>
</dbReference>
<dbReference type="SFLD" id="SFLDG01018">
    <property type="entry name" value="Squalene/Phytoene_Synthase_Lik"/>
    <property type="match status" value="1"/>
</dbReference>
<accession>A0A5C6AU01</accession>
<dbReference type="InterPro" id="IPR002060">
    <property type="entry name" value="Squ/phyt_synthse"/>
</dbReference>
<dbReference type="Proteomes" id="UP000316213">
    <property type="component" value="Unassembled WGS sequence"/>
</dbReference>
<dbReference type="CDD" id="cd00683">
    <property type="entry name" value="Trans_IPPS_HH"/>
    <property type="match status" value="1"/>
</dbReference>
<organism evidence="1 2">
    <name type="scientific">Neorhodopirellula pilleata</name>
    <dbReference type="NCBI Taxonomy" id="2714738"/>
    <lineage>
        <taxon>Bacteria</taxon>
        <taxon>Pseudomonadati</taxon>
        <taxon>Planctomycetota</taxon>
        <taxon>Planctomycetia</taxon>
        <taxon>Pirellulales</taxon>
        <taxon>Pirellulaceae</taxon>
        <taxon>Neorhodopirellula</taxon>
    </lineage>
</organism>
<dbReference type="SFLD" id="SFLDS00005">
    <property type="entry name" value="Isoprenoid_Synthase_Type_I"/>
    <property type="match status" value="1"/>
</dbReference>
<dbReference type="RefSeq" id="WP_197167741.1">
    <property type="nucleotide sequence ID" value="NZ_SJPM01000002.1"/>
</dbReference>
<dbReference type="EMBL" id="SJPM01000002">
    <property type="protein sequence ID" value="TWU01624.1"/>
    <property type="molecule type" value="Genomic_DNA"/>
</dbReference>
<protein>
    <submittedName>
        <fullName evidence="1">All-trans-phytoene synthase</fullName>
    </submittedName>
</protein>
<name>A0A5C6AU01_9BACT</name>
<gene>
    <name evidence="1" type="primary">crtB_2</name>
    <name evidence="1" type="ORF">Pla100_13590</name>
</gene>